<name>A0ABS9Q752_9MICO</name>
<keyword evidence="1" id="KW-1133">Transmembrane helix</keyword>
<accession>A0ABS9Q752</accession>
<feature type="transmembrane region" description="Helical" evidence="1">
    <location>
        <begin position="123"/>
        <end position="141"/>
    </location>
</feature>
<dbReference type="EMBL" id="JAKRCV010000099">
    <property type="protein sequence ID" value="MCG7323702.1"/>
    <property type="molecule type" value="Genomic_DNA"/>
</dbReference>
<keyword evidence="3" id="KW-1185">Reference proteome</keyword>
<dbReference type="Proteomes" id="UP001521931">
    <property type="component" value="Unassembled WGS sequence"/>
</dbReference>
<keyword evidence="1" id="KW-0472">Membrane</keyword>
<feature type="transmembrane region" description="Helical" evidence="1">
    <location>
        <begin position="26"/>
        <end position="47"/>
    </location>
</feature>
<evidence type="ECO:0000256" key="1">
    <source>
        <dbReference type="SAM" id="Phobius"/>
    </source>
</evidence>
<organism evidence="2 3">
    <name type="scientific">Arsenicicoccus bolidensis</name>
    <dbReference type="NCBI Taxonomy" id="229480"/>
    <lineage>
        <taxon>Bacteria</taxon>
        <taxon>Bacillati</taxon>
        <taxon>Actinomycetota</taxon>
        <taxon>Actinomycetes</taxon>
        <taxon>Micrococcales</taxon>
        <taxon>Intrasporangiaceae</taxon>
        <taxon>Arsenicicoccus</taxon>
    </lineage>
</organism>
<gene>
    <name evidence="2" type="ORF">MHL29_17665</name>
</gene>
<proteinExistence type="predicted"/>
<evidence type="ECO:0000313" key="2">
    <source>
        <dbReference type="EMBL" id="MCG7323702.1"/>
    </source>
</evidence>
<dbReference type="InterPro" id="IPR045713">
    <property type="entry name" value="DUF6069"/>
</dbReference>
<protein>
    <submittedName>
        <fullName evidence="2">DUF6069 family protein</fullName>
    </submittedName>
</protein>
<feature type="transmembrane region" description="Helical" evidence="1">
    <location>
        <begin position="67"/>
        <end position="85"/>
    </location>
</feature>
<dbReference type="RefSeq" id="WP_239266552.1">
    <property type="nucleotide sequence ID" value="NZ_JAKRCV010000099.1"/>
</dbReference>
<evidence type="ECO:0000313" key="3">
    <source>
        <dbReference type="Proteomes" id="UP001521931"/>
    </source>
</evidence>
<sequence length="146" mass="15067">MTRTASLATHPLPTHRTTRAPWTADLAGTGAAVVCALVTWACAVPLVGVDLTVLAGGQTRQVGPLDVVVAAAVSAAAGFLTLRLLERLTRTRRALRIWLVTATVVALVSMLGTTAGVSWGATMTLVSLHSVVAAVVIAAGWRSRTC</sequence>
<feature type="transmembrane region" description="Helical" evidence="1">
    <location>
        <begin position="97"/>
        <end position="117"/>
    </location>
</feature>
<keyword evidence="1" id="KW-0812">Transmembrane</keyword>
<dbReference type="Pfam" id="PF19545">
    <property type="entry name" value="DUF6069"/>
    <property type="match status" value="1"/>
</dbReference>
<reference evidence="2 3" key="1">
    <citation type="submission" date="2022-02" db="EMBL/GenBank/DDBJ databases">
        <title>Uncovering new skin microbiome diversity through culturing and metagenomics.</title>
        <authorList>
            <person name="Conlan S."/>
            <person name="Deming C."/>
            <person name="Nisc Comparative Sequencing Program N."/>
            <person name="Segre J.A."/>
        </authorList>
    </citation>
    <scope>NUCLEOTIDE SEQUENCE [LARGE SCALE GENOMIC DNA]</scope>
    <source>
        <strain evidence="2 3">ACRQZ</strain>
    </source>
</reference>
<comment type="caution">
    <text evidence="2">The sequence shown here is derived from an EMBL/GenBank/DDBJ whole genome shotgun (WGS) entry which is preliminary data.</text>
</comment>